<dbReference type="Gene3D" id="3.40.50.300">
    <property type="entry name" value="P-loop containing nucleotide triphosphate hydrolases"/>
    <property type="match status" value="1"/>
</dbReference>
<dbReference type="AlphaFoldDB" id="A0A835FP03"/>
<organism evidence="3 4">
    <name type="scientific">Digitaria exilis</name>
    <dbReference type="NCBI Taxonomy" id="1010633"/>
    <lineage>
        <taxon>Eukaryota</taxon>
        <taxon>Viridiplantae</taxon>
        <taxon>Streptophyta</taxon>
        <taxon>Embryophyta</taxon>
        <taxon>Tracheophyta</taxon>
        <taxon>Spermatophyta</taxon>
        <taxon>Magnoliopsida</taxon>
        <taxon>Liliopsida</taxon>
        <taxon>Poales</taxon>
        <taxon>Poaceae</taxon>
        <taxon>PACMAD clade</taxon>
        <taxon>Panicoideae</taxon>
        <taxon>Panicodae</taxon>
        <taxon>Paniceae</taxon>
        <taxon>Anthephorinae</taxon>
        <taxon>Digitaria</taxon>
    </lineage>
</organism>
<dbReference type="PANTHER" id="PTHR36766:SF30">
    <property type="entry name" value="TIR-NBS TYPE DISEASE RESISTANCE PROTEIN-RELATED"/>
    <property type="match status" value="1"/>
</dbReference>
<evidence type="ECO:0000256" key="1">
    <source>
        <dbReference type="SAM" id="MobiDB-lite"/>
    </source>
</evidence>
<dbReference type="Proteomes" id="UP000636709">
    <property type="component" value="Unassembled WGS sequence"/>
</dbReference>
<comment type="caution">
    <text evidence="3">The sequence shown here is derived from an EMBL/GenBank/DDBJ whole genome shotgun (WGS) entry which is preliminary data.</text>
</comment>
<dbReference type="InterPro" id="IPR002182">
    <property type="entry name" value="NB-ARC"/>
</dbReference>
<proteinExistence type="predicted"/>
<evidence type="ECO:0000259" key="2">
    <source>
        <dbReference type="Pfam" id="PF00931"/>
    </source>
</evidence>
<gene>
    <name evidence="3" type="ORF">HU200_007103</name>
</gene>
<dbReference type="SUPFAM" id="SSF52540">
    <property type="entry name" value="P-loop containing nucleoside triphosphate hydrolases"/>
    <property type="match status" value="1"/>
</dbReference>
<dbReference type="PANTHER" id="PTHR36766">
    <property type="entry name" value="PLANT BROAD-SPECTRUM MILDEW RESISTANCE PROTEIN RPW8"/>
    <property type="match status" value="1"/>
</dbReference>
<evidence type="ECO:0000313" key="4">
    <source>
        <dbReference type="Proteomes" id="UP000636709"/>
    </source>
</evidence>
<dbReference type="EMBL" id="JACEFO010000493">
    <property type="protein sequence ID" value="KAF8768931.1"/>
    <property type="molecule type" value="Genomic_DNA"/>
</dbReference>
<protein>
    <recommendedName>
        <fullName evidence="2">NB-ARC domain-containing protein</fullName>
    </recommendedName>
</protein>
<dbReference type="OrthoDB" id="696178at2759"/>
<dbReference type="GO" id="GO:0043531">
    <property type="term" value="F:ADP binding"/>
    <property type="evidence" value="ECO:0007669"/>
    <property type="project" value="InterPro"/>
</dbReference>
<feature type="region of interest" description="Disordered" evidence="1">
    <location>
        <begin position="130"/>
        <end position="154"/>
    </location>
</feature>
<keyword evidence="4" id="KW-1185">Reference proteome</keyword>
<name>A0A835FP03_9POAL</name>
<accession>A0A835FP03</accession>
<sequence>MCTEMVLSAGPIQRCHIRRTTANFRLDLHFRLHRIRGWSRQLVVNITNSFRPVHMWLTDAVVANQSRYENRGAVWLVEPPVERMPTLLGHVKDGSAIDSFLLTIDKRSLRERIEQIDYIANEARKSHLLNQQNGSSKLTVKHNDKESTSKQKDIDDLHRSIEQKVFGREKELKHICGILRSGKSTLAQYICDYEEAEGNHFHPVMFIHVSKTFRLDDVFRDMLEKNHSKPALLYKRLKSLYKELKDKLKGKCFLLVLDDVWVNCGNQKEWHILLDAVNAGQRGSRILVTAQTKDAATALGAQEHIPNTRFGKRPLLIIVLCIMLYKAQLMMMESTKGLEKDCGKAPQITYCRSHKRVAGTDFLRIDANGLPKDIPTEVRHLFIETYDKAEITEKTSGLGTSAHPDPRGVGWECG</sequence>
<feature type="compositionally biased region" description="Basic and acidic residues" evidence="1">
    <location>
        <begin position="141"/>
        <end position="154"/>
    </location>
</feature>
<dbReference type="Pfam" id="PF00931">
    <property type="entry name" value="NB-ARC"/>
    <property type="match status" value="1"/>
</dbReference>
<feature type="domain" description="NB-ARC" evidence="2">
    <location>
        <begin position="161"/>
        <end position="304"/>
    </location>
</feature>
<evidence type="ECO:0000313" key="3">
    <source>
        <dbReference type="EMBL" id="KAF8768931.1"/>
    </source>
</evidence>
<dbReference type="InterPro" id="IPR027417">
    <property type="entry name" value="P-loop_NTPase"/>
</dbReference>
<reference evidence="3" key="1">
    <citation type="submission" date="2020-07" db="EMBL/GenBank/DDBJ databases">
        <title>Genome sequence and genetic diversity analysis of an under-domesticated orphan crop, white fonio (Digitaria exilis).</title>
        <authorList>
            <person name="Bennetzen J.L."/>
            <person name="Chen S."/>
            <person name="Ma X."/>
            <person name="Wang X."/>
            <person name="Yssel A.E.J."/>
            <person name="Chaluvadi S.R."/>
            <person name="Johnson M."/>
            <person name="Gangashetty P."/>
            <person name="Hamidou F."/>
            <person name="Sanogo M.D."/>
            <person name="Zwaenepoel A."/>
            <person name="Wallace J."/>
            <person name="Van De Peer Y."/>
            <person name="Van Deynze A."/>
        </authorList>
    </citation>
    <scope>NUCLEOTIDE SEQUENCE</scope>
    <source>
        <tissue evidence="3">Leaves</tissue>
    </source>
</reference>